<protein>
    <submittedName>
        <fullName evidence="1">Uncharacterized protein</fullName>
    </submittedName>
</protein>
<dbReference type="VEuPathDB" id="FungiDB:H257_04317"/>
<evidence type="ECO:0000313" key="1">
    <source>
        <dbReference type="EMBL" id="ETV83625.1"/>
    </source>
</evidence>
<name>W4GV88_APHAT</name>
<organism evidence="1">
    <name type="scientific">Aphanomyces astaci</name>
    <name type="common">Crayfish plague agent</name>
    <dbReference type="NCBI Taxonomy" id="112090"/>
    <lineage>
        <taxon>Eukaryota</taxon>
        <taxon>Sar</taxon>
        <taxon>Stramenopiles</taxon>
        <taxon>Oomycota</taxon>
        <taxon>Saprolegniomycetes</taxon>
        <taxon>Saprolegniales</taxon>
        <taxon>Verrucalvaceae</taxon>
        <taxon>Aphanomyces</taxon>
    </lineage>
</organism>
<dbReference type="EMBL" id="KI913120">
    <property type="protein sequence ID" value="ETV83625.1"/>
    <property type="molecule type" value="Genomic_DNA"/>
</dbReference>
<sequence>MLSDAGDSTINEVDAMTLSVAFTAATSRKVPWRIQQRLDCSLITGPRGEDPRHSPRILNAVAASALLVKLKRLTYLLGSMAFSMLLAKLATKHVTPHKDEILLKYVGVHMFSIVSGMNACPRQQESQIHRLTTGISTSNKSTLFLQYVEYVECMNKMSKVKERNMFSKVWDDTVKRLGSLEIQEQRKASNRAGRSVISLGLVETMSRPDGMEGTTGTQKTSHQAPLWCPTNSTFLQHAHVQQHAWDFATISGRIEPTESPTGFLTSARPQTSPQQVVRRVATCHFCQKVRTYIGAHIPAEKLRCGGMGQA</sequence>
<dbReference type="RefSeq" id="XP_009827055.1">
    <property type="nucleotide sequence ID" value="XM_009828753.1"/>
</dbReference>
<dbReference type="GeneID" id="20806313"/>
<gene>
    <name evidence="1" type="ORF">H257_04317</name>
</gene>
<reference evidence="1" key="1">
    <citation type="submission" date="2013-12" db="EMBL/GenBank/DDBJ databases">
        <title>The Genome Sequence of Aphanomyces astaci APO3.</title>
        <authorList>
            <consortium name="The Broad Institute Genomics Platform"/>
            <person name="Russ C."/>
            <person name="Tyler B."/>
            <person name="van West P."/>
            <person name="Dieguez-Uribeondo J."/>
            <person name="Young S.K."/>
            <person name="Zeng Q."/>
            <person name="Gargeya S."/>
            <person name="Fitzgerald M."/>
            <person name="Abouelleil A."/>
            <person name="Alvarado L."/>
            <person name="Chapman S.B."/>
            <person name="Gainer-Dewar J."/>
            <person name="Goldberg J."/>
            <person name="Griggs A."/>
            <person name="Gujja S."/>
            <person name="Hansen M."/>
            <person name="Howarth C."/>
            <person name="Imamovic A."/>
            <person name="Ireland A."/>
            <person name="Larimer J."/>
            <person name="McCowan C."/>
            <person name="Murphy C."/>
            <person name="Pearson M."/>
            <person name="Poon T.W."/>
            <person name="Priest M."/>
            <person name="Roberts A."/>
            <person name="Saif S."/>
            <person name="Shea T."/>
            <person name="Sykes S."/>
            <person name="Wortman J."/>
            <person name="Nusbaum C."/>
            <person name="Birren B."/>
        </authorList>
    </citation>
    <scope>NUCLEOTIDE SEQUENCE [LARGE SCALE GENOMIC DNA]</scope>
    <source>
        <strain evidence="1">APO3</strain>
    </source>
</reference>
<proteinExistence type="predicted"/>
<dbReference type="AlphaFoldDB" id="W4GV88"/>
<accession>W4GV88</accession>